<organism evidence="1 2">
    <name type="scientific">Candidatus Corynebacterium faecigallinarum</name>
    <dbReference type="NCBI Taxonomy" id="2838528"/>
    <lineage>
        <taxon>Bacteria</taxon>
        <taxon>Bacillati</taxon>
        <taxon>Actinomycetota</taxon>
        <taxon>Actinomycetes</taxon>
        <taxon>Mycobacteriales</taxon>
        <taxon>Corynebacteriaceae</taxon>
        <taxon>Corynebacterium</taxon>
    </lineage>
</organism>
<dbReference type="EMBL" id="DWVP01000024">
    <property type="protein sequence ID" value="HJC86116.1"/>
    <property type="molecule type" value="Genomic_DNA"/>
</dbReference>
<reference evidence="1" key="1">
    <citation type="journal article" date="2021" name="PeerJ">
        <title>Extensive microbial diversity within the chicken gut microbiome revealed by metagenomics and culture.</title>
        <authorList>
            <person name="Gilroy R."/>
            <person name="Ravi A."/>
            <person name="Getino M."/>
            <person name="Pursley I."/>
            <person name="Horton D.L."/>
            <person name="Alikhan N.F."/>
            <person name="Baker D."/>
            <person name="Gharbi K."/>
            <person name="Hall N."/>
            <person name="Watson M."/>
            <person name="Adriaenssens E.M."/>
            <person name="Foster-Nyarko E."/>
            <person name="Jarju S."/>
            <person name="Secka A."/>
            <person name="Antonio M."/>
            <person name="Oren A."/>
            <person name="Chaudhuri R.R."/>
            <person name="La Ragione R."/>
            <person name="Hildebrand F."/>
            <person name="Pallen M.J."/>
        </authorList>
    </citation>
    <scope>NUCLEOTIDE SEQUENCE</scope>
    <source>
        <strain evidence="1">ChiHjej13B12-4958</strain>
    </source>
</reference>
<comment type="caution">
    <text evidence="1">The sequence shown here is derived from an EMBL/GenBank/DDBJ whole genome shotgun (WGS) entry which is preliminary data.</text>
</comment>
<evidence type="ECO:0000313" key="2">
    <source>
        <dbReference type="Proteomes" id="UP000823858"/>
    </source>
</evidence>
<reference evidence="1" key="2">
    <citation type="submission" date="2021-04" db="EMBL/GenBank/DDBJ databases">
        <authorList>
            <person name="Gilroy R."/>
        </authorList>
    </citation>
    <scope>NUCLEOTIDE SEQUENCE</scope>
    <source>
        <strain evidence="1">ChiHjej13B12-4958</strain>
    </source>
</reference>
<dbReference type="Proteomes" id="UP000823858">
    <property type="component" value="Unassembled WGS sequence"/>
</dbReference>
<sequence length="75" mass="8276">MTDYPASLDDCLKEIIKITRSMKSGSERRGDDADQVNMFPQVWERKVDAQVEKALNATDGNADEKFGAVVRAAAT</sequence>
<accession>A0A9D2QEI0</accession>
<proteinExistence type="predicted"/>
<evidence type="ECO:0000313" key="1">
    <source>
        <dbReference type="EMBL" id="HJC86116.1"/>
    </source>
</evidence>
<name>A0A9D2QEI0_9CORY</name>
<gene>
    <name evidence="1" type="ORF">H9751_11380</name>
</gene>
<protein>
    <submittedName>
        <fullName evidence="1">Uncharacterized protein</fullName>
    </submittedName>
</protein>
<dbReference type="AlphaFoldDB" id="A0A9D2QEI0"/>